<sequence>MRLDYVKMLWKLAGLMSMDFKILCKAEQIQQSGTALERRNSLRRRYANSKLQVHSKTEQKMKQKSAYYNSVDNNILYLCVYSFSPLIGLVEMATLNFKKFDKT</sequence>
<protein>
    <submittedName>
        <fullName evidence="2">Uncharacterized protein</fullName>
    </submittedName>
</protein>
<accession>A0ABR0A221</accession>
<comment type="caution">
    <text evidence="2">The sequence shown here is derived from an EMBL/GenBank/DDBJ whole genome shotgun (WGS) entry which is preliminary data.</text>
</comment>
<evidence type="ECO:0000256" key="1">
    <source>
        <dbReference type="SAM" id="Phobius"/>
    </source>
</evidence>
<evidence type="ECO:0000313" key="3">
    <source>
        <dbReference type="Proteomes" id="UP001234178"/>
    </source>
</evidence>
<name>A0ABR0A221_9CRUS</name>
<dbReference type="EMBL" id="JAOYFB010000036">
    <property type="protein sequence ID" value="KAK4019166.1"/>
    <property type="molecule type" value="Genomic_DNA"/>
</dbReference>
<reference evidence="2 3" key="1">
    <citation type="journal article" date="2023" name="Nucleic Acids Res.">
        <title>The hologenome of Daphnia magna reveals possible DNA methylation and microbiome-mediated evolution of the host genome.</title>
        <authorList>
            <person name="Chaturvedi A."/>
            <person name="Li X."/>
            <person name="Dhandapani V."/>
            <person name="Marshall H."/>
            <person name="Kissane S."/>
            <person name="Cuenca-Cambronero M."/>
            <person name="Asole G."/>
            <person name="Calvet F."/>
            <person name="Ruiz-Romero M."/>
            <person name="Marangio P."/>
            <person name="Guigo R."/>
            <person name="Rago D."/>
            <person name="Mirbahai L."/>
            <person name="Eastwood N."/>
            <person name="Colbourne J.K."/>
            <person name="Zhou J."/>
            <person name="Mallon E."/>
            <person name="Orsini L."/>
        </authorList>
    </citation>
    <scope>NUCLEOTIDE SEQUENCE [LARGE SCALE GENOMIC DNA]</scope>
    <source>
        <strain evidence="2">LRV0_1</strain>
    </source>
</reference>
<keyword evidence="1" id="KW-1133">Transmembrane helix</keyword>
<evidence type="ECO:0000313" key="2">
    <source>
        <dbReference type="EMBL" id="KAK4019166.1"/>
    </source>
</evidence>
<gene>
    <name evidence="2" type="ORF">OUZ56_001195</name>
</gene>
<dbReference type="Proteomes" id="UP001234178">
    <property type="component" value="Unassembled WGS sequence"/>
</dbReference>
<keyword evidence="3" id="KW-1185">Reference proteome</keyword>
<keyword evidence="1" id="KW-0812">Transmembrane</keyword>
<keyword evidence="1" id="KW-0472">Membrane</keyword>
<proteinExistence type="predicted"/>
<organism evidence="2 3">
    <name type="scientific">Daphnia magna</name>
    <dbReference type="NCBI Taxonomy" id="35525"/>
    <lineage>
        <taxon>Eukaryota</taxon>
        <taxon>Metazoa</taxon>
        <taxon>Ecdysozoa</taxon>
        <taxon>Arthropoda</taxon>
        <taxon>Crustacea</taxon>
        <taxon>Branchiopoda</taxon>
        <taxon>Diplostraca</taxon>
        <taxon>Cladocera</taxon>
        <taxon>Anomopoda</taxon>
        <taxon>Daphniidae</taxon>
        <taxon>Daphnia</taxon>
    </lineage>
</organism>
<feature type="transmembrane region" description="Helical" evidence="1">
    <location>
        <begin position="75"/>
        <end position="97"/>
    </location>
</feature>